<accession>A0A559K9Z9</accession>
<proteinExistence type="predicted"/>
<gene>
    <name evidence="2" type="ORF">FPZ49_15630</name>
</gene>
<protein>
    <recommendedName>
        <fullName evidence="4">MFS transporter</fullName>
    </recommendedName>
</protein>
<sequence>MSAHLLVGGALQPAGSLIGGAVSSLYGIPLLFAAAGAIPMLTGAIAFFSPALRDIDGELS</sequence>
<dbReference type="Proteomes" id="UP000317036">
    <property type="component" value="Unassembled WGS sequence"/>
</dbReference>
<comment type="caution">
    <text evidence="2">The sequence shown here is derived from an EMBL/GenBank/DDBJ whole genome shotgun (WGS) entry which is preliminary data.</text>
</comment>
<keyword evidence="1" id="KW-0812">Transmembrane</keyword>
<evidence type="ECO:0000313" key="3">
    <source>
        <dbReference type="Proteomes" id="UP000317036"/>
    </source>
</evidence>
<feature type="transmembrane region" description="Helical" evidence="1">
    <location>
        <begin position="26"/>
        <end position="48"/>
    </location>
</feature>
<keyword evidence="3" id="KW-1185">Reference proteome</keyword>
<evidence type="ECO:0000256" key="1">
    <source>
        <dbReference type="SAM" id="Phobius"/>
    </source>
</evidence>
<reference evidence="2 3" key="1">
    <citation type="submission" date="2019-07" db="EMBL/GenBank/DDBJ databases">
        <authorList>
            <person name="Kim J."/>
        </authorList>
    </citation>
    <scope>NUCLEOTIDE SEQUENCE [LARGE SCALE GENOMIC DNA]</scope>
    <source>
        <strain evidence="2 3">JC52</strain>
    </source>
</reference>
<keyword evidence="1" id="KW-1133">Transmembrane helix</keyword>
<organism evidence="2 3">
    <name type="scientific">Paenibacillus cremeus</name>
    <dbReference type="NCBI Taxonomy" id="2163881"/>
    <lineage>
        <taxon>Bacteria</taxon>
        <taxon>Bacillati</taxon>
        <taxon>Bacillota</taxon>
        <taxon>Bacilli</taxon>
        <taxon>Bacillales</taxon>
        <taxon>Paenibacillaceae</taxon>
        <taxon>Paenibacillus</taxon>
    </lineage>
</organism>
<keyword evidence="1" id="KW-0472">Membrane</keyword>
<evidence type="ECO:0008006" key="4">
    <source>
        <dbReference type="Google" id="ProtNLM"/>
    </source>
</evidence>
<dbReference type="EMBL" id="VNJI01000018">
    <property type="protein sequence ID" value="TVY08923.1"/>
    <property type="molecule type" value="Genomic_DNA"/>
</dbReference>
<dbReference type="OrthoDB" id="7055052at2"/>
<evidence type="ECO:0000313" key="2">
    <source>
        <dbReference type="EMBL" id="TVY08923.1"/>
    </source>
</evidence>
<dbReference type="AlphaFoldDB" id="A0A559K9Z9"/>
<name>A0A559K9Z9_9BACL</name>